<dbReference type="AlphaFoldDB" id="A0A210QX25"/>
<reference evidence="2 3" key="1">
    <citation type="journal article" date="2017" name="Nat. Ecol. Evol.">
        <title>Scallop genome provides insights into evolution of bilaterian karyotype and development.</title>
        <authorList>
            <person name="Wang S."/>
            <person name="Zhang J."/>
            <person name="Jiao W."/>
            <person name="Li J."/>
            <person name="Xun X."/>
            <person name="Sun Y."/>
            <person name="Guo X."/>
            <person name="Huan P."/>
            <person name="Dong B."/>
            <person name="Zhang L."/>
            <person name="Hu X."/>
            <person name="Sun X."/>
            <person name="Wang J."/>
            <person name="Zhao C."/>
            <person name="Wang Y."/>
            <person name="Wang D."/>
            <person name="Huang X."/>
            <person name="Wang R."/>
            <person name="Lv J."/>
            <person name="Li Y."/>
            <person name="Zhang Z."/>
            <person name="Liu B."/>
            <person name="Lu W."/>
            <person name="Hui Y."/>
            <person name="Liang J."/>
            <person name="Zhou Z."/>
            <person name="Hou R."/>
            <person name="Li X."/>
            <person name="Liu Y."/>
            <person name="Li H."/>
            <person name="Ning X."/>
            <person name="Lin Y."/>
            <person name="Zhao L."/>
            <person name="Xing Q."/>
            <person name="Dou J."/>
            <person name="Li Y."/>
            <person name="Mao J."/>
            <person name="Guo H."/>
            <person name="Dou H."/>
            <person name="Li T."/>
            <person name="Mu C."/>
            <person name="Jiang W."/>
            <person name="Fu Q."/>
            <person name="Fu X."/>
            <person name="Miao Y."/>
            <person name="Liu J."/>
            <person name="Yu Q."/>
            <person name="Li R."/>
            <person name="Liao H."/>
            <person name="Li X."/>
            <person name="Kong Y."/>
            <person name="Jiang Z."/>
            <person name="Chourrout D."/>
            <person name="Li R."/>
            <person name="Bao Z."/>
        </authorList>
    </citation>
    <scope>NUCLEOTIDE SEQUENCE [LARGE SCALE GENOMIC DNA]</scope>
    <source>
        <strain evidence="2 3">PY_sf001</strain>
    </source>
</reference>
<name>A0A210QX25_MIZYE</name>
<keyword evidence="3" id="KW-1185">Reference proteome</keyword>
<feature type="transmembrane region" description="Helical" evidence="1">
    <location>
        <begin position="104"/>
        <end position="125"/>
    </location>
</feature>
<organism evidence="2 3">
    <name type="scientific">Mizuhopecten yessoensis</name>
    <name type="common">Japanese scallop</name>
    <name type="synonym">Patinopecten yessoensis</name>
    <dbReference type="NCBI Taxonomy" id="6573"/>
    <lineage>
        <taxon>Eukaryota</taxon>
        <taxon>Metazoa</taxon>
        <taxon>Spiralia</taxon>
        <taxon>Lophotrochozoa</taxon>
        <taxon>Mollusca</taxon>
        <taxon>Bivalvia</taxon>
        <taxon>Autobranchia</taxon>
        <taxon>Pteriomorphia</taxon>
        <taxon>Pectinida</taxon>
        <taxon>Pectinoidea</taxon>
        <taxon>Pectinidae</taxon>
        <taxon>Mizuhopecten</taxon>
    </lineage>
</organism>
<dbReference type="STRING" id="6573.A0A210QX25"/>
<keyword evidence="1" id="KW-0812">Transmembrane</keyword>
<evidence type="ECO:0000313" key="3">
    <source>
        <dbReference type="Proteomes" id="UP000242188"/>
    </source>
</evidence>
<accession>A0A210QX25</accession>
<dbReference type="EMBL" id="NEDP02001400">
    <property type="protein sequence ID" value="OWF53308.1"/>
    <property type="molecule type" value="Genomic_DNA"/>
</dbReference>
<gene>
    <name evidence="2" type="ORF">KP79_PYT03549</name>
</gene>
<keyword evidence="2" id="KW-0675">Receptor</keyword>
<evidence type="ECO:0000256" key="1">
    <source>
        <dbReference type="SAM" id="Phobius"/>
    </source>
</evidence>
<protein>
    <submittedName>
        <fullName evidence="2">Transforming growth factor beta receptor type 3</fullName>
    </submittedName>
</protein>
<dbReference type="OrthoDB" id="6420824at2759"/>
<keyword evidence="1" id="KW-0472">Membrane</keyword>
<keyword evidence="1" id="KW-1133">Transmembrane helix</keyword>
<comment type="caution">
    <text evidence="2">The sequence shown here is derived from an EMBL/GenBank/DDBJ whole genome shotgun (WGS) entry which is preliminary data.</text>
</comment>
<proteinExistence type="predicted"/>
<dbReference type="Proteomes" id="UP000242188">
    <property type="component" value="Unassembled WGS sequence"/>
</dbReference>
<evidence type="ECO:0000313" key="2">
    <source>
        <dbReference type="EMBL" id="OWF53308.1"/>
    </source>
</evidence>
<sequence>MFLQCRIGVCSRNPKLAQGIPCGDEMCGKITANMPGKLIVRGPLEITGQVEPPEPSRKTIIKPAINQGVIPKGDQRNHHHQSNSRHNSNHADTIVIEGLDSGTVVGIAFAAFIIGVLLMAALWFIHTHTGPIKHAVASRGGVLSGSGESTPMSTAPITINS</sequence>